<dbReference type="Proteomes" id="UP001152562">
    <property type="component" value="Unassembled WGS sequence"/>
</dbReference>
<accession>A0A9P0TWB3</accession>
<organism evidence="1 2">
    <name type="scientific">Pieris brassicae</name>
    <name type="common">White butterfly</name>
    <name type="synonym">Large white butterfly</name>
    <dbReference type="NCBI Taxonomy" id="7116"/>
    <lineage>
        <taxon>Eukaryota</taxon>
        <taxon>Metazoa</taxon>
        <taxon>Ecdysozoa</taxon>
        <taxon>Arthropoda</taxon>
        <taxon>Hexapoda</taxon>
        <taxon>Insecta</taxon>
        <taxon>Pterygota</taxon>
        <taxon>Neoptera</taxon>
        <taxon>Endopterygota</taxon>
        <taxon>Lepidoptera</taxon>
        <taxon>Glossata</taxon>
        <taxon>Ditrysia</taxon>
        <taxon>Papilionoidea</taxon>
        <taxon>Pieridae</taxon>
        <taxon>Pierinae</taxon>
        <taxon>Pieris</taxon>
    </lineage>
</organism>
<reference evidence="1" key="1">
    <citation type="submission" date="2022-05" db="EMBL/GenBank/DDBJ databases">
        <authorList>
            <person name="Okamura Y."/>
        </authorList>
    </citation>
    <scope>NUCLEOTIDE SEQUENCE</scope>
</reference>
<comment type="caution">
    <text evidence="1">The sequence shown here is derived from an EMBL/GenBank/DDBJ whole genome shotgun (WGS) entry which is preliminary data.</text>
</comment>
<dbReference type="AlphaFoldDB" id="A0A9P0TWB3"/>
<evidence type="ECO:0000313" key="2">
    <source>
        <dbReference type="Proteomes" id="UP001152562"/>
    </source>
</evidence>
<name>A0A9P0TWB3_PIEBR</name>
<gene>
    <name evidence="1" type="ORF">PIBRA_LOCUS14501</name>
</gene>
<proteinExistence type="predicted"/>
<dbReference type="EMBL" id="CALOZG010000087">
    <property type="protein sequence ID" value="CAH4039038.1"/>
    <property type="molecule type" value="Genomic_DNA"/>
</dbReference>
<sequence length="128" mass="13709">MRCVLKHKSESEINNRCVSAIGEADTKQDTPRPALRPIGTLYTVHASIFSFLSTHDTRSGSSELNLLQATLNESFITNLDALTSRAVQLPGQIALGDFARESSLFATACWVGGRRGECLRAGGAGRGS</sequence>
<keyword evidence="2" id="KW-1185">Reference proteome</keyword>
<protein>
    <submittedName>
        <fullName evidence="1">Uncharacterized protein</fullName>
    </submittedName>
</protein>
<evidence type="ECO:0000313" key="1">
    <source>
        <dbReference type="EMBL" id="CAH4039038.1"/>
    </source>
</evidence>